<dbReference type="FunFam" id="3.30.160.60:FF:002127">
    <property type="entry name" value="Uncharacterized protein"/>
    <property type="match status" value="1"/>
</dbReference>
<dbReference type="PANTHER" id="PTHR24388">
    <property type="entry name" value="ZINC FINGER PROTEIN"/>
    <property type="match status" value="1"/>
</dbReference>
<dbReference type="PROSITE" id="PS50157">
    <property type="entry name" value="ZINC_FINGER_C2H2_2"/>
    <property type="match status" value="5"/>
</dbReference>
<comment type="subcellular location">
    <subcellularLocation>
        <location evidence="1">Nucleus</location>
    </subcellularLocation>
</comment>
<dbReference type="GO" id="GO:0008270">
    <property type="term" value="F:zinc ion binding"/>
    <property type="evidence" value="ECO:0007669"/>
    <property type="project" value="UniProtKB-KW"/>
</dbReference>
<evidence type="ECO:0000313" key="10">
    <source>
        <dbReference type="EMBL" id="GBP81682.1"/>
    </source>
</evidence>
<dbReference type="InterPro" id="IPR050527">
    <property type="entry name" value="Snail/Krueppel_Znf"/>
</dbReference>
<dbReference type="OrthoDB" id="6077919at2759"/>
<keyword evidence="6" id="KW-0539">Nucleus</keyword>
<evidence type="ECO:0000259" key="9">
    <source>
        <dbReference type="PROSITE" id="PS50157"/>
    </source>
</evidence>
<keyword evidence="5" id="KW-0862">Zinc</keyword>
<dbReference type="Proteomes" id="UP000299102">
    <property type="component" value="Unassembled WGS sequence"/>
</dbReference>
<dbReference type="FunFam" id="3.30.160.60:FF:000448">
    <property type="entry name" value="RE1-silencing transcription factor A"/>
    <property type="match status" value="1"/>
</dbReference>
<dbReference type="Gene3D" id="3.30.160.60">
    <property type="entry name" value="Classic Zinc Finger"/>
    <property type="match status" value="6"/>
</dbReference>
<keyword evidence="4 8" id="KW-0863">Zinc-finger</keyword>
<dbReference type="Pfam" id="PF23611">
    <property type="entry name" value="zf-C2H2_16"/>
    <property type="match status" value="1"/>
</dbReference>
<feature type="domain" description="C2H2-type" evidence="9">
    <location>
        <begin position="149"/>
        <end position="176"/>
    </location>
</feature>
<dbReference type="FunFam" id="3.30.160.60:FF:001774">
    <property type="entry name" value="Myoneurin"/>
    <property type="match status" value="1"/>
</dbReference>
<evidence type="ECO:0000256" key="2">
    <source>
        <dbReference type="ARBA" id="ARBA00022723"/>
    </source>
</evidence>
<dbReference type="FunFam" id="3.30.160.60:FF:000100">
    <property type="entry name" value="Zinc finger 45-like"/>
    <property type="match status" value="1"/>
</dbReference>
<feature type="domain" description="C2H2-type" evidence="9">
    <location>
        <begin position="177"/>
        <end position="204"/>
    </location>
</feature>
<gene>
    <name evidence="10" type="primary">ZNF227</name>
    <name evidence="10" type="ORF">EVAR_63169_1</name>
</gene>
<dbReference type="InterPro" id="IPR036236">
    <property type="entry name" value="Znf_C2H2_sf"/>
</dbReference>
<feature type="domain" description="C2H2-type" evidence="9">
    <location>
        <begin position="121"/>
        <end position="148"/>
    </location>
</feature>
<evidence type="ECO:0000256" key="3">
    <source>
        <dbReference type="ARBA" id="ARBA00022737"/>
    </source>
</evidence>
<accession>A0A4C1Z385</accession>
<dbReference type="SUPFAM" id="SSF57667">
    <property type="entry name" value="beta-beta-alpha zinc fingers"/>
    <property type="match status" value="3"/>
</dbReference>
<comment type="similarity">
    <text evidence="7">Belongs to the snail C2H2-type zinc-finger protein family.</text>
</comment>
<dbReference type="InterPro" id="IPR056438">
    <property type="entry name" value="Znf-C2H2_CTCF"/>
</dbReference>
<dbReference type="GO" id="GO:0000981">
    <property type="term" value="F:DNA-binding transcription factor activity, RNA polymerase II-specific"/>
    <property type="evidence" value="ECO:0007669"/>
    <property type="project" value="TreeGrafter"/>
</dbReference>
<keyword evidence="3" id="KW-0677">Repeat</keyword>
<dbReference type="GO" id="GO:0005634">
    <property type="term" value="C:nucleus"/>
    <property type="evidence" value="ECO:0007669"/>
    <property type="project" value="UniProtKB-SubCell"/>
</dbReference>
<dbReference type="Pfam" id="PF00096">
    <property type="entry name" value="zf-C2H2"/>
    <property type="match status" value="1"/>
</dbReference>
<feature type="domain" description="C2H2-type" evidence="9">
    <location>
        <begin position="205"/>
        <end position="232"/>
    </location>
</feature>
<evidence type="ECO:0000256" key="7">
    <source>
        <dbReference type="ARBA" id="ARBA00037948"/>
    </source>
</evidence>
<dbReference type="AlphaFoldDB" id="A0A4C1Z385"/>
<evidence type="ECO:0000256" key="8">
    <source>
        <dbReference type="PROSITE-ProRule" id="PRU00042"/>
    </source>
</evidence>
<dbReference type="STRING" id="151549.A0A4C1Z385"/>
<dbReference type="PANTHER" id="PTHR24388:SF53">
    <property type="entry name" value="CHORION TRANSCRIPTION FACTOR CF2-RELATED"/>
    <property type="match status" value="1"/>
</dbReference>
<keyword evidence="2" id="KW-0479">Metal-binding</keyword>
<feature type="domain" description="C2H2-type" evidence="9">
    <location>
        <begin position="233"/>
        <end position="260"/>
    </location>
</feature>
<evidence type="ECO:0000256" key="5">
    <source>
        <dbReference type="ARBA" id="ARBA00022833"/>
    </source>
</evidence>
<dbReference type="EMBL" id="BGZK01001524">
    <property type="protein sequence ID" value="GBP81682.1"/>
    <property type="molecule type" value="Genomic_DNA"/>
</dbReference>
<organism evidence="10 11">
    <name type="scientific">Eumeta variegata</name>
    <name type="common">Bagworm moth</name>
    <name type="synonym">Eumeta japonica</name>
    <dbReference type="NCBI Taxonomy" id="151549"/>
    <lineage>
        <taxon>Eukaryota</taxon>
        <taxon>Metazoa</taxon>
        <taxon>Ecdysozoa</taxon>
        <taxon>Arthropoda</taxon>
        <taxon>Hexapoda</taxon>
        <taxon>Insecta</taxon>
        <taxon>Pterygota</taxon>
        <taxon>Neoptera</taxon>
        <taxon>Endopterygota</taxon>
        <taxon>Lepidoptera</taxon>
        <taxon>Glossata</taxon>
        <taxon>Ditrysia</taxon>
        <taxon>Tineoidea</taxon>
        <taxon>Psychidae</taxon>
        <taxon>Oiketicinae</taxon>
        <taxon>Eumeta</taxon>
    </lineage>
</organism>
<sequence length="328" mass="37628">MELIKEYVYRRSLMVNLSRKLKTNIRELLNDIEDTSNEAGSSSSTSCKVFGQSSQSLRKEVQDDYYGGEAGGSCGAGAVLDESGGDDARGILRKRLYDFSKSPIRYEDMIKINVNVGRNSYKCAQCEYATSDIRKIKRHLNTHKTDKPFKCELCEYSTSYLRNLKTHMRTHTGDKPYKCEQCKYSACHLSTLKLHIRTHTGDKPYHCEQCDFSASRLDIVKSHMYCHTEDKPYKCELCDYSSSQPYNLKLHMRTHTGDKPYKCDLCEYRASRVDARVRAIGSYPHLHPQQGVYRRPTTTTMNVPFQLGAASDVPWRAENTSELRSSRK</sequence>
<dbReference type="GO" id="GO:0000978">
    <property type="term" value="F:RNA polymerase II cis-regulatory region sequence-specific DNA binding"/>
    <property type="evidence" value="ECO:0007669"/>
    <property type="project" value="TreeGrafter"/>
</dbReference>
<protein>
    <submittedName>
        <fullName evidence="10">Zinc finger protein 227</fullName>
    </submittedName>
</protein>
<dbReference type="SMART" id="SM00355">
    <property type="entry name" value="ZnF_C2H2"/>
    <property type="match status" value="5"/>
</dbReference>
<proteinExistence type="inferred from homology"/>
<comment type="caution">
    <text evidence="10">The sequence shown here is derived from an EMBL/GenBank/DDBJ whole genome shotgun (WGS) entry which is preliminary data.</text>
</comment>
<reference evidence="10 11" key="1">
    <citation type="journal article" date="2019" name="Commun. Biol.">
        <title>The bagworm genome reveals a unique fibroin gene that provides high tensile strength.</title>
        <authorList>
            <person name="Kono N."/>
            <person name="Nakamura H."/>
            <person name="Ohtoshi R."/>
            <person name="Tomita M."/>
            <person name="Numata K."/>
            <person name="Arakawa K."/>
        </authorList>
    </citation>
    <scope>NUCLEOTIDE SEQUENCE [LARGE SCALE GENOMIC DNA]</scope>
</reference>
<evidence type="ECO:0000256" key="6">
    <source>
        <dbReference type="ARBA" id="ARBA00023242"/>
    </source>
</evidence>
<evidence type="ECO:0000256" key="4">
    <source>
        <dbReference type="ARBA" id="ARBA00022771"/>
    </source>
</evidence>
<dbReference type="InterPro" id="IPR013087">
    <property type="entry name" value="Znf_C2H2_type"/>
</dbReference>
<evidence type="ECO:0000313" key="11">
    <source>
        <dbReference type="Proteomes" id="UP000299102"/>
    </source>
</evidence>
<keyword evidence="11" id="KW-1185">Reference proteome</keyword>
<evidence type="ECO:0000256" key="1">
    <source>
        <dbReference type="ARBA" id="ARBA00004123"/>
    </source>
</evidence>
<name>A0A4C1Z385_EUMVA</name>